<sequence>MVSMLFYIALKVKNEISFYEDEIIIYFGSGKLVQKWTDIPILIKTFYEHSHNVFYYFESRDIRLIPLKIPCVTNSGRRTING</sequence>
<dbReference type="EMBL" id="JAFBER010000002">
    <property type="protein sequence ID" value="MBM7644444.1"/>
    <property type="molecule type" value="Genomic_DNA"/>
</dbReference>
<evidence type="ECO:0000313" key="1">
    <source>
        <dbReference type="EMBL" id="MBM7644444.1"/>
    </source>
</evidence>
<name>A0ABS2PWL4_9BACL</name>
<organism evidence="1 2">
    <name type="scientific">Scopulibacillus daqui</name>
    <dbReference type="NCBI Taxonomy" id="1469162"/>
    <lineage>
        <taxon>Bacteria</taxon>
        <taxon>Bacillati</taxon>
        <taxon>Bacillota</taxon>
        <taxon>Bacilli</taxon>
        <taxon>Bacillales</taxon>
        <taxon>Sporolactobacillaceae</taxon>
        <taxon>Scopulibacillus</taxon>
    </lineage>
</organism>
<accession>A0ABS2PWL4</accession>
<reference evidence="1 2" key="1">
    <citation type="submission" date="2021-01" db="EMBL/GenBank/DDBJ databases">
        <title>Genomic Encyclopedia of Type Strains, Phase IV (KMG-IV): sequencing the most valuable type-strain genomes for metagenomic binning, comparative biology and taxonomic classification.</title>
        <authorList>
            <person name="Goeker M."/>
        </authorList>
    </citation>
    <scope>NUCLEOTIDE SEQUENCE [LARGE SCALE GENOMIC DNA]</scope>
    <source>
        <strain evidence="1 2">DSM 28236</strain>
    </source>
</reference>
<keyword evidence="2" id="KW-1185">Reference proteome</keyword>
<comment type="caution">
    <text evidence="1">The sequence shown here is derived from an EMBL/GenBank/DDBJ whole genome shotgun (WGS) entry which is preliminary data.</text>
</comment>
<gene>
    <name evidence="1" type="ORF">JOD45_000637</name>
</gene>
<proteinExistence type="predicted"/>
<evidence type="ECO:0000313" key="2">
    <source>
        <dbReference type="Proteomes" id="UP000808914"/>
    </source>
</evidence>
<protein>
    <submittedName>
        <fullName evidence="1">Uncharacterized protein</fullName>
    </submittedName>
</protein>
<dbReference type="Proteomes" id="UP000808914">
    <property type="component" value="Unassembled WGS sequence"/>
</dbReference>